<keyword evidence="8" id="KW-1185">Reference proteome</keyword>
<dbReference type="RefSeq" id="WP_241053530.1">
    <property type="nucleotide sequence ID" value="NZ_JAKZBV010000001.1"/>
</dbReference>
<keyword evidence="2" id="KW-0808">Transferase</keyword>
<dbReference type="InterPro" id="IPR011611">
    <property type="entry name" value="PfkB_dom"/>
</dbReference>
<dbReference type="EMBL" id="JAKZBV010000001">
    <property type="protein sequence ID" value="MCH6470034.1"/>
    <property type="molecule type" value="Genomic_DNA"/>
</dbReference>
<feature type="domain" description="Carbohydrate kinase PfkB" evidence="6">
    <location>
        <begin position="3"/>
        <end position="300"/>
    </location>
</feature>
<name>A0ABS9U023_9MICC</name>
<dbReference type="Proteomes" id="UP001202922">
    <property type="component" value="Unassembled WGS sequence"/>
</dbReference>
<keyword evidence="3" id="KW-0547">Nucleotide-binding</keyword>
<evidence type="ECO:0000256" key="3">
    <source>
        <dbReference type="ARBA" id="ARBA00022741"/>
    </source>
</evidence>
<dbReference type="PANTHER" id="PTHR43085">
    <property type="entry name" value="HEXOKINASE FAMILY MEMBER"/>
    <property type="match status" value="1"/>
</dbReference>
<evidence type="ECO:0000256" key="5">
    <source>
        <dbReference type="ARBA" id="ARBA00022840"/>
    </source>
</evidence>
<dbReference type="InterPro" id="IPR050306">
    <property type="entry name" value="PfkB_Carbo_kinase"/>
</dbReference>
<reference evidence="7 8" key="1">
    <citation type="submission" date="2022-03" db="EMBL/GenBank/DDBJ databases">
        <title>Sinomonas sp. isolated from a soil.</title>
        <authorList>
            <person name="Han J."/>
            <person name="Kim D.-U."/>
        </authorList>
    </citation>
    <scope>NUCLEOTIDE SEQUENCE [LARGE SCALE GENOMIC DNA]</scope>
    <source>
        <strain evidence="7 8">5-5</strain>
    </source>
</reference>
<dbReference type="PANTHER" id="PTHR43085:SF1">
    <property type="entry name" value="PSEUDOURIDINE KINASE-RELATED"/>
    <property type="match status" value="1"/>
</dbReference>
<gene>
    <name evidence="7" type="ORF">L0M17_08595</name>
</gene>
<evidence type="ECO:0000256" key="2">
    <source>
        <dbReference type="ARBA" id="ARBA00022679"/>
    </source>
</evidence>
<protein>
    <submittedName>
        <fullName evidence="7">Sugar kinase</fullName>
    </submittedName>
</protein>
<comment type="caution">
    <text evidence="7">The sequence shown here is derived from an EMBL/GenBank/DDBJ whole genome shotgun (WGS) entry which is preliminary data.</text>
</comment>
<dbReference type="SUPFAM" id="SSF53613">
    <property type="entry name" value="Ribokinase-like"/>
    <property type="match status" value="1"/>
</dbReference>
<sequence length="340" mass="35234">MPTAVCLGETMAMLTPESGVALDGAATLHVGIGGAESNVAVGFASMGLDAHWVSRVGRDGFGDRILAELASHGVGLSGVEIDPSRPTGLYVKLPRTETAPASVLYYRRGSAASAMSPALLDEPHVAALLGKASLIHVSGITAALSEDSLAFLEAVLQRPRNGCKVSFDVNWRPTLWEGRDRSVLRSLANQADIVLVGKDEAEHALGTGDVSEIRALLPDPETVIVKNEATSAIALGRNGERCEVSSLTVDVVEPVGAGDAFAAGYLSGVILGLDQKESLRRGHVAAACTLVVPGDLGPLPAPAVLDRILACTDEAWAAASVSRDGFSLDGDAFEVEARLP</sequence>
<organism evidence="7 8">
    <name type="scientific">Sinomonas terrae</name>
    <dbReference type="NCBI Taxonomy" id="2908838"/>
    <lineage>
        <taxon>Bacteria</taxon>
        <taxon>Bacillati</taxon>
        <taxon>Actinomycetota</taxon>
        <taxon>Actinomycetes</taxon>
        <taxon>Micrococcales</taxon>
        <taxon>Micrococcaceae</taxon>
        <taxon>Sinomonas</taxon>
    </lineage>
</organism>
<evidence type="ECO:0000313" key="7">
    <source>
        <dbReference type="EMBL" id="MCH6470034.1"/>
    </source>
</evidence>
<comment type="similarity">
    <text evidence="1">Belongs to the carbohydrate kinase PfkB family.</text>
</comment>
<evidence type="ECO:0000256" key="1">
    <source>
        <dbReference type="ARBA" id="ARBA00010688"/>
    </source>
</evidence>
<proteinExistence type="inferred from homology"/>
<dbReference type="CDD" id="cd01166">
    <property type="entry name" value="KdgK"/>
    <property type="match status" value="1"/>
</dbReference>
<dbReference type="Pfam" id="PF00294">
    <property type="entry name" value="PfkB"/>
    <property type="match status" value="1"/>
</dbReference>
<evidence type="ECO:0000256" key="4">
    <source>
        <dbReference type="ARBA" id="ARBA00022777"/>
    </source>
</evidence>
<evidence type="ECO:0000313" key="8">
    <source>
        <dbReference type="Proteomes" id="UP001202922"/>
    </source>
</evidence>
<dbReference type="InterPro" id="IPR029056">
    <property type="entry name" value="Ribokinase-like"/>
</dbReference>
<evidence type="ECO:0000259" key="6">
    <source>
        <dbReference type="Pfam" id="PF00294"/>
    </source>
</evidence>
<keyword evidence="4 7" id="KW-0418">Kinase</keyword>
<keyword evidence="5" id="KW-0067">ATP-binding</keyword>
<dbReference type="GO" id="GO:0016301">
    <property type="term" value="F:kinase activity"/>
    <property type="evidence" value="ECO:0007669"/>
    <property type="project" value="UniProtKB-KW"/>
</dbReference>
<dbReference type="Gene3D" id="3.40.1190.20">
    <property type="match status" value="1"/>
</dbReference>
<accession>A0ABS9U023</accession>